<gene>
    <name evidence="2" type="ORF">HNP48_006617</name>
</gene>
<name>A0A7X0PL83_9BURK</name>
<organism evidence="2 3">
    <name type="scientific">Acidovorax soli</name>
    <dbReference type="NCBI Taxonomy" id="592050"/>
    <lineage>
        <taxon>Bacteria</taxon>
        <taxon>Pseudomonadati</taxon>
        <taxon>Pseudomonadota</taxon>
        <taxon>Betaproteobacteria</taxon>
        <taxon>Burkholderiales</taxon>
        <taxon>Comamonadaceae</taxon>
        <taxon>Acidovorax</taxon>
    </lineage>
</organism>
<sequence>MRPGWNPVRRNRNIGTPTQGHGEDNRLTIPESWHDRSVYYERLGDCPTFTQRINGHTLRFFVEPTRTGWFHPCSVEDALEILSHVPAQDLAILDFIVMRQPTRKQRILRPVWGRAVFAFEKAPHAGTAIVLEAQHLGTTVWRNARDPQDQRELDRLQADGHQIRKTRRSITIAPTAASLRNTVLYRTLLHELGHHVDYRRFTGDAWDSRPSAQKEDFAHRYAAEQMGLLRQAGVAPFDPQADAALRRVLGLKDEWFVPPQHGTMDPCPPSTT</sequence>
<evidence type="ECO:0000313" key="3">
    <source>
        <dbReference type="Proteomes" id="UP000575083"/>
    </source>
</evidence>
<feature type="region of interest" description="Disordered" evidence="1">
    <location>
        <begin position="1"/>
        <end position="25"/>
    </location>
</feature>
<dbReference type="AlphaFoldDB" id="A0A7X0PL83"/>
<comment type="caution">
    <text evidence="2">The sequence shown here is derived from an EMBL/GenBank/DDBJ whole genome shotgun (WGS) entry which is preliminary data.</text>
</comment>
<keyword evidence="3" id="KW-1185">Reference proteome</keyword>
<reference evidence="2 3" key="1">
    <citation type="submission" date="2020-08" db="EMBL/GenBank/DDBJ databases">
        <title>Functional genomics of gut bacteria from endangered species of beetles.</title>
        <authorList>
            <person name="Carlos-Shanley C."/>
        </authorList>
    </citation>
    <scope>NUCLEOTIDE SEQUENCE [LARGE SCALE GENOMIC DNA]</scope>
    <source>
        <strain evidence="2 3">S00198</strain>
    </source>
</reference>
<evidence type="ECO:0000256" key="1">
    <source>
        <dbReference type="SAM" id="MobiDB-lite"/>
    </source>
</evidence>
<dbReference type="RefSeq" id="WP_184865356.1">
    <property type="nucleotide sequence ID" value="NZ_JACHLK010000024.1"/>
</dbReference>
<dbReference type="EMBL" id="JACHLK010000024">
    <property type="protein sequence ID" value="MBB6563891.1"/>
    <property type="molecule type" value="Genomic_DNA"/>
</dbReference>
<dbReference type="Proteomes" id="UP000575083">
    <property type="component" value="Unassembled WGS sequence"/>
</dbReference>
<evidence type="ECO:0000313" key="2">
    <source>
        <dbReference type="EMBL" id="MBB6563891.1"/>
    </source>
</evidence>
<proteinExistence type="predicted"/>
<protein>
    <submittedName>
        <fullName evidence="2">Uncharacterized protein</fullName>
    </submittedName>
</protein>
<accession>A0A7X0PL83</accession>